<dbReference type="InterPro" id="IPR051707">
    <property type="entry name" value="PI-Interact_SigTrans_Reg"/>
</dbReference>
<protein>
    <submittedName>
        <fullName evidence="3">Ph domain-containing</fullName>
    </submittedName>
</protein>
<reference evidence="3 4" key="1">
    <citation type="journal article" date="2014" name="PLoS ONE">
        <title>De novo Genome Assembly of the Fungal Plant Pathogen Pyrenophora semeniperda.</title>
        <authorList>
            <person name="Soliai M.M."/>
            <person name="Meyer S.E."/>
            <person name="Udall J.A."/>
            <person name="Elzinga D.E."/>
            <person name="Hermansen R.A."/>
            <person name="Bodily P.M."/>
            <person name="Hart A.A."/>
            <person name="Coleman C.E."/>
        </authorList>
    </citation>
    <scope>NUCLEOTIDE SEQUENCE [LARGE SCALE GENOMIC DNA]</scope>
    <source>
        <strain evidence="3 4">CCB06</strain>
        <tissue evidence="3">Mycelium</tissue>
    </source>
</reference>
<dbReference type="Proteomes" id="UP000265663">
    <property type="component" value="Unassembled WGS sequence"/>
</dbReference>
<organism evidence="3 4">
    <name type="scientific">Pyrenophora seminiperda CCB06</name>
    <dbReference type="NCBI Taxonomy" id="1302712"/>
    <lineage>
        <taxon>Eukaryota</taxon>
        <taxon>Fungi</taxon>
        <taxon>Dikarya</taxon>
        <taxon>Ascomycota</taxon>
        <taxon>Pezizomycotina</taxon>
        <taxon>Dothideomycetes</taxon>
        <taxon>Pleosporomycetidae</taxon>
        <taxon>Pleosporales</taxon>
        <taxon>Pleosporineae</taxon>
        <taxon>Pleosporaceae</taxon>
        <taxon>Pyrenophora</taxon>
    </lineage>
</organism>
<dbReference type="CDD" id="cd13298">
    <property type="entry name" value="PH1_PH_fungal"/>
    <property type="match status" value="1"/>
</dbReference>
<dbReference type="PROSITE" id="PS50003">
    <property type="entry name" value="PH_DOMAIN"/>
    <property type="match status" value="2"/>
</dbReference>
<dbReference type="Pfam" id="PF00169">
    <property type="entry name" value="PH"/>
    <property type="match status" value="2"/>
</dbReference>
<dbReference type="OrthoDB" id="2157866at2759"/>
<dbReference type="AlphaFoldDB" id="A0A3M7M9V3"/>
<dbReference type="PANTHER" id="PTHR14336:SF8">
    <property type="entry name" value="PROTEIN OPY1"/>
    <property type="match status" value="1"/>
</dbReference>
<dbReference type="SMART" id="SM00233">
    <property type="entry name" value="PH"/>
    <property type="match status" value="2"/>
</dbReference>
<feature type="region of interest" description="Disordered" evidence="1">
    <location>
        <begin position="218"/>
        <end position="252"/>
    </location>
</feature>
<evidence type="ECO:0000256" key="1">
    <source>
        <dbReference type="SAM" id="MobiDB-lite"/>
    </source>
</evidence>
<dbReference type="InterPro" id="IPR011993">
    <property type="entry name" value="PH-like_dom_sf"/>
</dbReference>
<accession>A0A3M7M9V3</accession>
<dbReference type="InterPro" id="IPR001849">
    <property type="entry name" value="PH_domain"/>
</dbReference>
<keyword evidence="4" id="KW-1185">Reference proteome</keyword>
<feature type="domain" description="PH" evidence="2">
    <location>
        <begin position="90"/>
        <end position="187"/>
    </location>
</feature>
<dbReference type="EMBL" id="KE747826">
    <property type="protein sequence ID" value="RMZ71164.1"/>
    <property type="molecule type" value="Genomic_DNA"/>
</dbReference>
<dbReference type="SUPFAM" id="SSF50729">
    <property type="entry name" value="PH domain-like"/>
    <property type="match status" value="2"/>
</dbReference>
<evidence type="ECO:0000259" key="2">
    <source>
        <dbReference type="PROSITE" id="PS50003"/>
    </source>
</evidence>
<evidence type="ECO:0000313" key="4">
    <source>
        <dbReference type="Proteomes" id="UP000265663"/>
    </source>
</evidence>
<feature type="region of interest" description="Disordered" evidence="1">
    <location>
        <begin position="276"/>
        <end position="295"/>
    </location>
</feature>
<dbReference type="Gene3D" id="2.30.29.30">
    <property type="entry name" value="Pleckstrin-homology domain (PH domain)/Phosphotyrosine-binding domain (PTB)"/>
    <property type="match status" value="2"/>
</dbReference>
<feature type="compositionally biased region" description="Low complexity" evidence="1">
    <location>
        <begin position="221"/>
        <end position="233"/>
    </location>
</feature>
<dbReference type="CDD" id="cd13299">
    <property type="entry name" value="PH2_PH_fungal"/>
    <property type="match status" value="1"/>
</dbReference>
<sequence length="440" mass="49026">MYFARIAAPLITHLRPYRLTPPAVNVTFPTASMAATLDTQPTQPTPAHPTTIRSAGMKLDTPGLHHTKTASTSVDIMSPVNQNGCFEFDRIIKAGTVVKRTRKTKSWKPIYAVLRPNCLSIYKDKDETKLRHQINLSEITAVARQRDSKKKMEHVFGIFSPARNYHLGAMTDKDAQEWVDLIRTEARIGAEEAEMTVMAPTAGRIKFAGFGRATARDNIVSSSSEAEPRPSSSITLDQMHSARRPSQALNYSGGERGSISDFDFSDSNFQASVNSLPKTSQQKGNLSQQSNIGSTPDDERVVYHGWLYVLKSKGGVRQWKKIWVVLRPKCLAFYKTDDEYSATHIIPFTSIIDAVDIDPVSRSKLYCMQVICEEKNFKFCASDENSLAKWLGAFKSLLVKKKEAQPKRTQQPATNTVIVQPLQKTLLPSPMPAPQPLAIK</sequence>
<dbReference type="PANTHER" id="PTHR14336">
    <property type="entry name" value="TANDEM PH DOMAIN CONTAINING PROTEIN"/>
    <property type="match status" value="1"/>
</dbReference>
<evidence type="ECO:0000313" key="3">
    <source>
        <dbReference type="EMBL" id="RMZ71164.1"/>
    </source>
</evidence>
<name>A0A3M7M9V3_9PLEO</name>
<gene>
    <name evidence="3" type="ORF">GMOD_00005676</name>
</gene>
<proteinExistence type="predicted"/>
<feature type="compositionally biased region" description="Polar residues" evidence="1">
    <location>
        <begin position="276"/>
        <end position="294"/>
    </location>
</feature>
<feature type="domain" description="PH" evidence="2">
    <location>
        <begin position="300"/>
        <end position="399"/>
    </location>
</feature>